<keyword evidence="5" id="KW-1185">Reference proteome</keyword>
<dbReference type="PANTHER" id="PTHR37534:SF2">
    <property type="entry name" value="N-ACETYLTRANSFERASE DOMAIN-CONTAINING PROTEIN"/>
    <property type="match status" value="1"/>
</dbReference>
<feature type="region of interest" description="Disordered" evidence="3">
    <location>
        <begin position="78"/>
        <end position="117"/>
    </location>
</feature>
<feature type="compositionally biased region" description="Polar residues" evidence="3">
    <location>
        <begin position="85"/>
        <end position="94"/>
    </location>
</feature>
<dbReference type="InterPro" id="IPR021858">
    <property type="entry name" value="Fun_TF"/>
</dbReference>
<sequence>MSPVIVVARVTTDVKFFRDGKQPKCGRCEQAKKECVYQTGRRFRRSSIQETFSNSQPWVSLPPRIQFLDQSHEIRSQYEDDELQDTSASPSTALGYSKHDSPSSSGRKGQDTRSSLLSPTEGLTVLSLLNSESPTGPQPPFSTPPTSASFPAPPEQQGSCGTFTFVYDQPPGEPVLWPLGNEQEAMLLQHYIDHVALFFDMIDEKCHFGVHVVHRAKNNSTLMNAILALSARQLSRTTGFDPYVADAYYQRCFDTLIPALNDNVAIRDESLMAATIILRLLEEMNISIIGSDPQGHLFGTQAIMRAAEQSYAAATGPSFRQAIYWAAFRQELWISLMTQRAFQLHIFPADRSIGPANDSIWATRTIAHLGDVCNFAFGDARHSVLRYSQLMDENKAWRTQRPNSFDPFFYRQDRDVSGRNFPDIRFHEKMHVMGYQYNTLAHMLLVVHDPTIPQLGPSHKQSRAVVDRIVQDDVRGLCGVAQANGKVFPCKFVACFAIALVGDRFNVREDQERLRELCLKNRGDGQASK</sequence>
<dbReference type="GO" id="GO:0000981">
    <property type="term" value="F:DNA-binding transcription factor activity, RNA polymerase II-specific"/>
    <property type="evidence" value="ECO:0007669"/>
    <property type="project" value="InterPro"/>
</dbReference>
<dbReference type="GO" id="GO:0008270">
    <property type="term" value="F:zinc ion binding"/>
    <property type="evidence" value="ECO:0007669"/>
    <property type="project" value="InterPro"/>
</dbReference>
<dbReference type="GO" id="GO:0000976">
    <property type="term" value="F:transcription cis-regulatory region binding"/>
    <property type="evidence" value="ECO:0007669"/>
    <property type="project" value="TreeGrafter"/>
</dbReference>
<organism evidence="4 5">
    <name type="scientific">Lentithecium fluviatile CBS 122367</name>
    <dbReference type="NCBI Taxonomy" id="1168545"/>
    <lineage>
        <taxon>Eukaryota</taxon>
        <taxon>Fungi</taxon>
        <taxon>Dikarya</taxon>
        <taxon>Ascomycota</taxon>
        <taxon>Pezizomycotina</taxon>
        <taxon>Dothideomycetes</taxon>
        <taxon>Pleosporomycetidae</taxon>
        <taxon>Pleosporales</taxon>
        <taxon>Massarineae</taxon>
        <taxon>Lentitheciaceae</taxon>
        <taxon>Lentithecium</taxon>
    </lineage>
</organism>
<dbReference type="CDD" id="cd12148">
    <property type="entry name" value="fungal_TF_MHR"/>
    <property type="match status" value="1"/>
</dbReference>
<dbReference type="InterPro" id="IPR001138">
    <property type="entry name" value="Zn2Cys6_DnaBD"/>
</dbReference>
<dbReference type="CDD" id="cd00067">
    <property type="entry name" value="GAL4"/>
    <property type="match status" value="1"/>
</dbReference>
<proteinExistence type="predicted"/>
<accession>A0A6G1JEZ0</accession>
<dbReference type="AlphaFoldDB" id="A0A6G1JEZ0"/>
<dbReference type="Proteomes" id="UP000799291">
    <property type="component" value="Unassembled WGS sequence"/>
</dbReference>
<dbReference type="GO" id="GO:0005634">
    <property type="term" value="C:nucleus"/>
    <property type="evidence" value="ECO:0007669"/>
    <property type="project" value="UniProtKB-SubCell"/>
</dbReference>
<dbReference type="OrthoDB" id="407832at2759"/>
<evidence type="ECO:0000256" key="1">
    <source>
        <dbReference type="ARBA" id="ARBA00004123"/>
    </source>
</evidence>
<gene>
    <name evidence="4" type="ORF">K458DRAFT_384959</name>
</gene>
<comment type="subcellular location">
    <subcellularLocation>
        <location evidence="1">Nucleus</location>
    </subcellularLocation>
</comment>
<dbReference type="Pfam" id="PF11951">
    <property type="entry name" value="Fungal_trans_2"/>
    <property type="match status" value="1"/>
</dbReference>
<protein>
    <recommendedName>
        <fullName evidence="6">Zn(2)-C6 fungal-type domain-containing protein</fullName>
    </recommendedName>
</protein>
<feature type="compositionally biased region" description="Polar residues" evidence="3">
    <location>
        <begin position="102"/>
        <end position="117"/>
    </location>
</feature>
<dbReference type="EMBL" id="MU005573">
    <property type="protein sequence ID" value="KAF2688790.1"/>
    <property type="molecule type" value="Genomic_DNA"/>
</dbReference>
<evidence type="ECO:0000313" key="5">
    <source>
        <dbReference type="Proteomes" id="UP000799291"/>
    </source>
</evidence>
<dbReference type="GO" id="GO:0045944">
    <property type="term" value="P:positive regulation of transcription by RNA polymerase II"/>
    <property type="evidence" value="ECO:0007669"/>
    <property type="project" value="TreeGrafter"/>
</dbReference>
<evidence type="ECO:0008006" key="6">
    <source>
        <dbReference type="Google" id="ProtNLM"/>
    </source>
</evidence>
<evidence type="ECO:0000256" key="2">
    <source>
        <dbReference type="ARBA" id="ARBA00023242"/>
    </source>
</evidence>
<name>A0A6G1JEZ0_9PLEO</name>
<feature type="region of interest" description="Disordered" evidence="3">
    <location>
        <begin position="129"/>
        <end position="156"/>
    </location>
</feature>
<evidence type="ECO:0000313" key="4">
    <source>
        <dbReference type="EMBL" id="KAF2688790.1"/>
    </source>
</evidence>
<evidence type="ECO:0000256" key="3">
    <source>
        <dbReference type="SAM" id="MobiDB-lite"/>
    </source>
</evidence>
<keyword evidence="2" id="KW-0539">Nucleus</keyword>
<dbReference type="PANTHER" id="PTHR37534">
    <property type="entry name" value="TRANSCRIPTIONAL ACTIVATOR PROTEIN UGA3"/>
    <property type="match status" value="1"/>
</dbReference>
<reference evidence="4" key="1">
    <citation type="journal article" date="2020" name="Stud. Mycol.">
        <title>101 Dothideomycetes genomes: a test case for predicting lifestyles and emergence of pathogens.</title>
        <authorList>
            <person name="Haridas S."/>
            <person name="Albert R."/>
            <person name="Binder M."/>
            <person name="Bloem J."/>
            <person name="Labutti K."/>
            <person name="Salamov A."/>
            <person name="Andreopoulos B."/>
            <person name="Baker S."/>
            <person name="Barry K."/>
            <person name="Bills G."/>
            <person name="Bluhm B."/>
            <person name="Cannon C."/>
            <person name="Castanera R."/>
            <person name="Culley D."/>
            <person name="Daum C."/>
            <person name="Ezra D."/>
            <person name="Gonzalez J."/>
            <person name="Henrissat B."/>
            <person name="Kuo A."/>
            <person name="Liang C."/>
            <person name="Lipzen A."/>
            <person name="Lutzoni F."/>
            <person name="Magnuson J."/>
            <person name="Mondo S."/>
            <person name="Nolan M."/>
            <person name="Ohm R."/>
            <person name="Pangilinan J."/>
            <person name="Park H.-J."/>
            <person name="Ramirez L."/>
            <person name="Alfaro M."/>
            <person name="Sun H."/>
            <person name="Tritt A."/>
            <person name="Yoshinaga Y."/>
            <person name="Zwiers L.-H."/>
            <person name="Turgeon B."/>
            <person name="Goodwin S."/>
            <person name="Spatafora J."/>
            <person name="Crous P."/>
            <person name="Grigoriev I."/>
        </authorList>
    </citation>
    <scope>NUCLEOTIDE SEQUENCE</scope>
    <source>
        <strain evidence="4">CBS 122367</strain>
    </source>
</reference>